<evidence type="ECO:0000313" key="3">
    <source>
        <dbReference type="EMBL" id="RFS20598.1"/>
    </source>
</evidence>
<dbReference type="InterPro" id="IPR035903">
    <property type="entry name" value="HesB-like_dom_sf"/>
</dbReference>
<proteinExistence type="inferred from homology"/>
<evidence type="ECO:0000256" key="1">
    <source>
        <dbReference type="ARBA" id="ARBA00006718"/>
    </source>
</evidence>
<reference evidence="3 4" key="1">
    <citation type="submission" date="2018-07" db="EMBL/GenBank/DDBJ databases">
        <title>Chitinophaga K2CV101002-2 sp. nov., isolated from a monsoon evergreen broad-leaved forest soil.</title>
        <authorList>
            <person name="Lv Y."/>
        </authorList>
    </citation>
    <scope>NUCLEOTIDE SEQUENCE [LARGE SCALE GENOMIC DNA]</scope>
    <source>
        <strain evidence="3 4">GDMCC 1.1288</strain>
    </source>
</reference>
<dbReference type="RefSeq" id="WP_116977316.1">
    <property type="nucleotide sequence ID" value="NZ_QPMM01000010.1"/>
</dbReference>
<dbReference type="PANTHER" id="PTHR10072:SF41">
    <property type="entry name" value="IRON-SULFUR CLUSTER ASSEMBLY 1 HOMOLOG, MITOCHONDRIAL"/>
    <property type="match status" value="1"/>
</dbReference>
<dbReference type="PANTHER" id="PTHR10072">
    <property type="entry name" value="IRON-SULFUR CLUSTER ASSEMBLY PROTEIN"/>
    <property type="match status" value="1"/>
</dbReference>
<dbReference type="GO" id="GO:0016226">
    <property type="term" value="P:iron-sulfur cluster assembly"/>
    <property type="evidence" value="ECO:0007669"/>
    <property type="project" value="InterPro"/>
</dbReference>
<sequence>MSEAPLELTTTAIDIIKKLLESGQATSPYLRVGIKGGGCSGMAYMIGFDEKASDDELFEIAGIPVIMKKAHGMYLLGMEIDYQQAEDTRGFVFRKK</sequence>
<dbReference type="InterPro" id="IPR016092">
    <property type="entry name" value="ATAP"/>
</dbReference>
<feature type="domain" description="Core" evidence="2">
    <location>
        <begin position="6"/>
        <end position="94"/>
    </location>
</feature>
<keyword evidence="4" id="KW-1185">Reference proteome</keyword>
<name>A0A3E1Y6S3_9BACT</name>
<dbReference type="GO" id="GO:0051537">
    <property type="term" value="F:2 iron, 2 sulfur cluster binding"/>
    <property type="evidence" value="ECO:0007669"/>
    <property type="project" value="TreeGrafter"/>
</dbReference>
<dbReference type="AlphaFoldDB" id="A0A3E1Y6S3"/>
<dbReference type="OrthoDB" id="9801228at2"/>
<dbReference type="Pfam" id="PF01521">
    <property type="entry name" value="Fe-S_biosyn"/>
    <property type="match status" value="1"/>
</dbReference>
<dbReference type="NCBIfam" id="TIGR00049">
    <property type="entry name" value="iron-sulfur cluster assembly accessory protein"/>
    <property type="match status" value="1"/>
</dbReference>
<accession>A0A3E1Y6S3</accession>
<dbReference type="Gene3D" id="2.60.300.12">
    <property type="entry name" value="HesB-like domain"/>
    <property type="match status" value="1"/>
</dbReference>
<dbReference type="InterPro" id="IPR050322">
    <property type="entry name" value="Fe-S_cluster_asmbl/transfer"/>
</dbReference>
<gene>
    <name evidence="3" type="ORF">DVR12_18725</name>
</gene>
<dbReference type="SUPFAM" id="SSF89360">
    <property type="entry name" value="HesB-like domain"/>
    <property type="match status" value="1"/>
</dbReference>
<comment type="similarity">
    <text evidence="1">Belongs to the HesB/IscA family.</text>
</comment>
<dbReference type="GO" id="GO:0005737">
    <property type="term" value="C:cytoplasm"/>
    <property type="evidence" value="ECO:0007669"/>
    <property type="project" value="TreeGrafter"/>
</dbReference>
<protein>
    <submittedName>
        <fullName evidence="3">Iron-sulfur cluster assembly accessory protein</fullName>
    </submittedName>
</protein>
<dbReference type="Proteomes" id="UP000260644">
    <property type="component" value="Unassembled WGS sequence"/>
</dbReference>
<organism evidence="3 4">
    <name type="scientific">Chitinophaga silvatica</name>
    <dbReference type="NCBI Taxonomy" id="2282649"/>
    <lineage>
        <taxon>Bacteria</taxon>
        <taxon>Pseudomonadati</taxon>
        <taxon>Bacteroidota</taxon>
        <taxon>Chitinophagia</taxon>
        <taxon>Chitinophagales</taxon>
        <taxon>Chitinophagaceae</taxon>
        <taxon>Chitinophaga</taxon>
    </lineage>
</organism>
<comment type="caution">
    <text evidence="3">The sequence shown here is derived from an EMBL/GenBank/DDBJ whole genome shotgun (WGS) entry which is preliminary data.</text>
</comment>
<dbReference type="InterPro" id="IPR000361">
    <property type="entry name" value="ATAP_core_dom"/>
</dbReference>
<dbReference type="EMBL" id="QPMM01000010">
    <property type="protein sequence ID" value="RFS20598.1"/>
    <property type="molecule type" value="Genomic_DNA"/>
</dbReference>
<evidence type="ECO:0000259" key="2">
    <source>
        <dbReference type="Pfam" id="PF01521"/>
    </source>
</evidence>
<evidence type="ECO:0000313" key="4">
    <source>
        <dbReference type="Proteomes" id="UP000260644"/>
    </source>
</evidence>